<reference evidence="2" key="1">
    <citation type="submission" date="2020-05" db="EMBL/GenBank/DDBJ databases">
        <title>Mycena genomes resolve the evolution of fungal bioluminescence.</title>
        <authorList>
            <person name="Tsai I.J."/>
        </authorList>
    </citation>
    <scope>NUCLEOTIDE SEQUENCE</scope>
    <source>
        <strain evidence="2">CCC161011</strain>
    </source>
</reference>
<keyword evidence="1" id="KW-0472">Membrane</keyword>
<protein>
    <recommendedName>
        <fullName evidence="4">SH3 domain-containing protein</fullName>
    </recommendedName>
</protein>
<evidence type="ECO:0000313" key="3">
    <source>
        <dbReference type="Proteomes" id="UP000620124"/>
    </source>
</evidence>
<feature type="transmembrane region" description="Helical" evidence="1">
    <location>
        <begin position="24"/>
        <end position="44"/>
    </location>
</feature>
<sequence length="305" mass="33208">MPSLRVFTRNDDSLSPSSSLGPEYIAAIGIVGAIVVCLFIWLGIRRYRRRAQAKREQVRIAAFTPVRGVYREPAPEKEFLPENLQAIQGTTFSREQLTRSVVLPQRVVTRPERGVTDQDILDFHRQSGTFPKPFTFALSAGSPAPAPADGASRSSWVRYSNASSLATSNRFSVISSSSSVDSTPTTGTPRKVRQLFSPVLPDELLLTSLGERLTVVQAFDDGWVVVGRTHGAGSALAQPKSLFKSASPAEGDSVELGVVPAWCFLKPVKGLRAERPVRSTSLGITVQMDGPSFSSRNELLSWSNF</sequence>
<dbReference type="EMBL" id="JACAZI010000033">
    <property type="protein sequence ID" value="KAF7330499.1"/>
    <property type="molecule type" value="Genomic_DNA"/>
</dbReference>
<keyword evidence="1" id="KW-0812">Transmembrane</keyword>
<dbReference type="OrthoDB" id="5340910at2759"/>
<comment type="caution">
    <text evidence="2">The sequence shown here is derived from an EMBL/GenBank/DDBJ whole genome shotgun (WGS) entry which is preliminary data.</text>
</comment>
<gene>
    <name evidence="2" type="ORF">MVEN_02489300</name>
</gene>
<organism evidence="2 3">
    <name type="scientific">Mycena venus</name>
    <dbReference type="NCBI Taxonomy" id="2733690"/>
    <lineage>
        <taxon>Eukaryota</taxon>
        <taxon>Fungi</taxon>
        <taxon>Dikarya</taxon>
        <taxon>Basidiomycota</taxon>
        <taxon>Agaricomycotina</taxon>
        <taxon>Agaricomycetes</taxon>
        <taxon>Agaricomycetidae</taxon>
        <taxon>Agaricales</taxon>
        <taxon>Marasmiineae</taxon>
        <taxon>Mycenaceae</taxon>
        <taxon>Mycena</taxon>
    </lineage>
</organism>
<accession>A0A8H6WXW5</accession>
<dbReference type="AlphaFoldDB" id="A0A8H6WXW5"/>
<keyword evidence="1" id="KW-1133">Transmembrane helix</keyword>
<evidence type="ECO:0008006" key="4">
    <source>
        <dbReference type="Google" id="ProtNLM"/>
    </source>
</evidence>
<evidence type="ECO:0000256" key="1">
    <source>
        <dbReference type="SAM" id="Phobius"/>
    </source>
</evidence>
<evidence type="ECO:0000313" key="2">
    <source>
        <dbReference type="EMBL" id="KAF7330499.1"/>
    </source>
</evidence>
<proteinExistence type="predicted"/>
<dbReference type="Proteomes" id="UP000620124">
    <property type="component" value="Unassembled WGS sequence"/>
</dbReference>
<name>A0A8H6WXW5_9AGAR</name>
<keyword evidence="3" id="KW-1185">Reference proteome</keyword>